<sequence length="409" mass="44203">MAQSIEDVPVIIQFKENSNYVKNRFNTLSDKSMLKLPIIDGFASYMSTDTIYKIINNDAIDYISFDSRVYTLLDIATPTIEAYFPHDKGYEGEDVTIAIVDTGVSPHKDLVKPKNRIVGFKDFIENKDIPYDDNGHGTHVAGIIGGNGYSSRGKYVGVAPKSNILAIKALDKNGGGSTSNIIEAISYIIETKDKYNTKIINLSVGTPSNNPARKDPLCKAVEKAVKAGIVVVAAAGNSGPESGTIMSPGISKDVITVGAADDKRTIDPSDDTIAPFSSRGPTPEGLTKPDLLAPGVNINSLSNTRFDSYSSLSGTSMATPLVSGSIALLFSAYENINPHEIKAKLLDSCIDLKESRENQGAGLLNLEKLFKNKNNIKSDKLPTIKDSEGDLFENLLMVLIILFLLDSRF</sequence>
<dbReference type="InterPro" id="IPR023827">
    <property type="entry name" value="Peptidase_S8_Asp-AS"/>
</dbReference>
<proteinExistence type="inferred from homology"/>
<evidence type="ECO:0000256" key="7">
    <source>
        <dbReference type="RuleBase" id="RU003355"/>
    </source>
</evidence>
<protein>
    <submittedName>
        <fullName evidence="10">S8 family peptidase</fullName>
    </submittedName>
</protein>
<accession>A0A926F2U9</accession>
<dbReference type="PRINTS" id="PR00723">
    <property type="entry name" value="SUBTILISIN"/>
</dbReference>
<organism evidence="10 11">
    <name type="scientific">Wansuia hejianensis</name>
    <dbReference type="NCBI Taxonomy" id="2763667"/>
    <lineage>
        <taxon>Bacteria</taxon>
        <taxon>Bacillati</taxon>
        <taxon>Bacillota</taxon>
        <taxon>Clostridia</taxon>
        <taxon>Lachnospirales</taxon>
        <taxon>Lachnospiraceae</taxon>
        <taxon>Wansuia</taxon>
    </lineage>
</organism>
<dbReference type="Pfam" id="PF00082">
    <property type="entry name" value="Peptidase_S8"/>
    <property type="match status" value="1"/>
</dbReference>
<feature type="region of interest" description="Disordered" evidence="8">
    <location>
        <begin position="266"/>
        <end position="290"/>
    </location>
</feature>
<dbReference type="CDD" id="cd07487">
    <property type="entry name" value="Peptidases_S8_1"/>
    <property type="match status" value="1"/>
</dbReference>
<dbReference type="Gene3D" id="3.40.50.200">
    <property type="entry name" value="Peptidase S8/S53 domain"/>
    <property type="match status" value="1"/>
</dbReference>
<evidence type="ECO:0000256" key="5">
    <source>
        <dbReference type="PIRSR" id="PIRSR615500-1"/>
    </source>
</evidence>
<dbReference type="InterPro" id="IPR000209">
    <property type="entry name" value="Peptidase_S8/S53_dom"/>
</dbReference>
<evidence type="ECO:0000256" key="4">
    <source>
        <dbReference type="ARBA" id="ARBA00022825"/>
    </source>
</evidence>
<dbReference type="GO" id="GO:0006508">
    <property type="term" value="P:proteolysis"/>
    <property type="evidence" value="ECO:0007669"/>
    <property type="project" value="UniProtKB-KW"/>
</dbReference>
<dbReference type="InterPro" id="IPR036852">
    <property type="entry name" value="Peptidase_S8/S53_dom_sf"/>
</dbReference>
<dbReference type="GO" id="GO:0004252">
    <property type="term" value="F:serine-type endopeptidase activity"/>
    <property type="evidence" value="ECO:0007669"/>
    <property type="project" value="UniProtKB-UniRule"/>
</dbReference>
<dbReference type="PROSITE" id="PS00138">
    <property type="entry name" value="SUBTILASE_SER"/>
    <property type="match status" value="1"/>
</dbReference>
<evidence type="ECO:0000256" key="1">
    <source>
        <dbReference type="ARBA" id="ARBA00011073"/>
    </source>
</evidence>
<dbReference type="EMBL" id="JACRTK010000003">
    <property type="protein sequence ID" value="MBC8590899.1"/>
    <property type="molecule type" value="Genomic_DNA"/>
</dbReference>
<comment type="caution">
    <text evidence="10">The sequence shown here is derived from an EMBL/GenBank/DDBJ whole genome shotgun (WGS) entry which is preliminary data.</text>
</comment>
<feature type="active site" description="Charge relay system" evidence="5 6">
    <location>
        <position position="316"/>
    </location>
</feature>
<dbReference type="Proteomes" id="UP000601522">
    <property type="component" value="Unassembled WGS sequence"/>
</dbReference>
<evidence type="ECO:0000313" key="10">
    <source>
        <dbReference type="EMBL" id="MBC8590899.1"/>
    </source>
</evidence>
<comment type="similarity">
    <text evidence="1 6 7">Belongs to the peptidase S8 family.</text>
</comment>
<dbReference type="PROSITE" id="PS00136">
    <property type="entry name" value="SUBTILASE_ASP"/>
    <property type="match status" value="1"/>
</dbReference>
<keyword evidence="2 6" id="KW-0645">Protease</keyword>
<dbReference type="PROSITE" id="PS00137">
    <property type="entry name" value="SUBTILASE_HIS"/>
    <property type="match status" value="1"/>
</dbReference>
<feature type="active site" description="Charge relay system" evidence="5 6">
    <location>
        <position position="136"/>
    </location>
</feature>
<evidence type="ECO:0000259" key="9">
    <source>
        <dbReference type="Pfam" id="PF00082"/>
    </source>
</evidence>
<feature type="domain" description="Peptidase S8/S53" evidence="9">
    <location>
        <begin position="92"/>
        <end position="360"/>
    </location>
</feature>
<keyword evidence="11" id="KW-1185">Reference proteome</keyword>
<dbReference type="SUPFAM" id="SSF52743">
    <property type="entry name" value="Subtilisin-like"/>
    <property type="match status" value="1"/>
</dbReference>
<dbReference type="PANTHER" id="PTHR43806:SF65">
    <property type="entry name" value="SERINE PROTEASE APRX"/>
    <property type="match status" value="1"/>
</dbReference>
<gene>
    <name evidence="10" type="ORF">H8689_07215</name>
</gene>
<name>A0A926F2U9_9FIRM</name>
<dbReference type="InterPro" id="IPR050131">
    <property type="entry name" value="Peptidase_S8_subtilisin-like"/>
</dbReference>
<reference evidence="10 11" key="1">
    <citation type="submission" date="2020-08" db="EMBL/GenBank/DDBJ databases">
        <title>Genome public.</title>
        <authorList>
            <person name="Liu C."/>
            <person name="Sun Q."/>
        </authorList>
    </citation>
    <scope>NUCLEOTIDE SEQUENCE [LARGE SCALE GENOMIC DNA]</scope>
    <source>
        <strain evidence="10 11">NSJ-26</strain>
    </source>
</reference>
<dbReference type="PROSITE" id="PS51892">
    <property type="entry name" value="SUBTILASE"/>
    <property type="match status" value="1"/>
</dbReference>
<evidence type="ECO:0000313" key="11">
    <source>
        <dbReference type="Proteomes" id="UP000601522"/>
    </source>
</evidence>
<dbReference type="InterPro" id="IPR023828">
    <property type="entry name" value="Peptidase_S8_Ser-AS"/>
</dbReference>
<dbReference type="PANTHER" id="PTHR43806">
    <property type="entry name" value="PEPTIDASE S8"/>
    <property type="match status" value="1"/>
</dbReference>
<evidence type="ECO:0000256" key="2">
    <source>
        <dbReference type="ARBA" id="ARBA00022670"/>
    </source>
</evidence>
<keyword evidence="3 6" id="KW-0378">Hydrolase</keyword>
<evidence type="ECO:0000256" key="8">
    <source>
        <dbReference type="SAM" id="MobiDB-lite"/>
    </source>
</evidence>
<dbReference type="AlphaFoldDB" id="A0A926F2U9"/>
<keyword evidence="4 6" id="KW-0720">Serine protease</keyword>
<evidence type="ECO:0000256" key="3">
    <source>
        <dbReference type="ARBA" id="ARBA00022801"/>
    </source>
</evidence>
<evidence type="ECO:0000256" key="6">
    <source>
        <dbReference type="PROSITE-ProRule" id="PRU01240"/>
    </source>
</evidence>
<dbReference type="InterPro" id="IPR022398">
    <property type="entry name" value="Peptidase_S8_His-AS"/>
</dbReference>
<feature type="active site" description="Charge relay system" evidence="5 6">
    <location>
        <position position="101"/>
    </location>
</feature>
<dbReference type="InterPro" id="IPR015500">
    <property type="entry name" value="Peptidase_S8_subtilisin-rel"/>
</dbReference>